<reference evidence="2" key="1">
    <citation type="submission" date="2020-02" db="EMBL/GenBank/DDBJ databases">
        <authorList>
            <person name="Meier V. D."/>
        </authorList>
    </citation>
    <scope>NUCLEOTIDE SEQUENCE</scope>
    <source>
        <strain evidence="2">AVDCRST_MAG73</strain>
    </source>
</reference>
<gene>
    <name evidence="2" type="ORF">AVDCRST_MAG73-1929</name>
</gene>
<evidence type="ECO:0000313" key="2">
    <source>
        <dbReference type="EMBL" id="CAA9540934.1"/>
    </source>
</evidence>
<dbReference type="AlphaFoldDB" id="A0A6J4U7R6"/>
<accession>A0A6J4U7R6</accession>
<name>A0A6J4U7R6_9BACT</name>
<dbReference type="EMBL" id="CADCWE010000118">
    <property type="protein sequence ID" value="CAA9540934.1"/>
    <property type="molecule type" value="Genomic_DNA"/>
</dbReference>
<protein>
    <submittedName>
        <fullName evidence="2">Uncharacterized protein</fullName>
    </submittedName>
</protein>
<evidence type="ECO:0000256" key="1">
    <source>
        <dbReference type="SAM" id="MobiDB-lite"/>
    </source>
</evidence>
<feature type="compositionally biased region" description="Basic and acidic residues" evidence="1">
    <location>
        <begin position="70"/>
        <end position="79"/>
    </location>
</feature>
<sequence>MGLRAEGRGPASPALKSAQRAPGGRRGSPSEAEDERRFPRRPGARYPLGPSPSRRCRGASQHSGPLIDSAQRDRTASSR</sequence>
<proteinExistence type="predicted"/>
<feature type="region of interest" description="Disordered" evidence="1">
    <location>
        <begin position="1"/>
        <end position="79"/>
    </location>
</feature>
<organism evidence="2">
    <name type="scientific">uncultured Thermomicrobiales bacterium</name>
    <dbReference type="NCBI Taxonomy" id="1645740"/>
    <lineage>
        <taxon>Bacteria</taxon>
        <taxon>Pseudomonadati</taxon>
        <taxon>Thermomicrobiota</taxon>
        <taxon>Thermomicrobia</taxon>
        <taxon>Thermomicrobiales</taxon>
        <taxon>environmental samples</taxon>
    </lineage>
</organism>